<keyword evidence="3" id="KW-1185">Reference proteome</keyword>
<dbReference type="EMBL" id="CAACVG010009397">
    <property type="protein sequence ID" value="VEN53144.1"/>
    <property type="molecule type" value="Genomic_DNA"/>
</dbReference>
<gene>
    <name evidence="2" type="ORF">CALMAC_LOCUS13047</name>
</gene>
<feature type="signal peptide" evidence="1">
    <location>
        <begin position="1"/>
        <end position="21"/>
    </location>
</feature>
<evidence type="ECO:0000313" key="2">
    <source>
        <dbReference type="EMBL" id="VEN53144.1"/>
    </source>
</evidence>
<name>A0A653D1B4_CALMS</name>
<evidence type="ECO:0000256" key="1">
    <source>
        <dbReference type="SAM" id="SignalP"/>
    </source>
</evidence>
<protein>
    <submittedName>
        <fullName evidence="2">Uncharacterized protein</fullName>
    </submittedName>
</protein>
<feature type="chain" id="PRO_5025037548" evidence="1">
    <location>
        <begin position="22"/>
        <end position="68"/>
    </location>
</feature>
<accession>A0A653D1B4</accession>
<organism evidence="2 3">
    <name type="scientific">Callosobruchus maculatus</name>
    <name type="common">Southern cowpea weevil</name>
    <name type="synonym">Pulse bruchid</name>
    <dbReference type="NCBI Taxonomy" id="64391"/>
    <lineage>
        <taxon>Eukaryota</taxon>
        <taxon>Metazoa</taxon>
        <taxon>Ecdysozoa</taxon>
        <taxon>Arthropoda</taxon>
        <taxon>Hexapoda</taxon>
        <taxon>Insecta</taxon>
        <taxon>Pterygota</taxon>
        <taxon>Neoptera</taxon>
        <taxon>Endopterygota</taxon>
        <taxon>Coleoptera</taxon>
        <taxon>Polyphaga</taxon>
        <taxon>Cucujiformia</taxon>
        <taxon>Chrysomeloidea</taxon>
        <taxon>Chrysomelidae</taxon>
        <taxon>Bruchinae</taxon>
        <taxon>Bruchini</taxon>
        <taxon>Callosobruchus</taxon>
    </lineage>
</organism>
<proteinExistence type="predicted"/>
<keyword evidence="1" id="KW-0732">Signal</keyword>
<dbReference type="AlphaFoldDB" id="A0A653D1B4"/>
<evidence type="ECO:0000313" key="3">
    <source>
        <dbReference type="Proteomes" id="UP000410492"/>
    </source>
</evidence>
<dbReference type="Proteomes" id="UP000410492">
    <property type="component" value="Unassembled WGS sequence"/>
</dbReference>
<dbReference type="OrthoDB" id="10360155at2759"/>
<reference evidence="2 3" key="1">
    <citation type="submission" date="2019-01" db="EMBL/GenBank/DDBJ databases">
        <authorList>
            <person name="Sayadi A."/>
        </authorList>
    </citation>
    <scope>NUCLEOTIDE SEQUENCE [LARGE SCALE GENOMIC DNA]</scope>
</reference>
<sequence>MKLVFFILTILISVLLVIINAHTDEVLCEDGRKLCENGTELCMDCCMKKLQVDDVGCWAGDCYCLIFT</sequence>